<dbReference type="SUPFAM" id="SSF53850">
    <property type="entry name" value="Periplasmic binding protein-like II"/>
    <property type="match status" value="1"/>
</dbReference>
<dbReference type="AlphaFoldDB" id="A0A6S7DKW4"/>
<dbReference type="PANTHER" id="PTHR30419">
    <property type="entry name" value="HTH-TYPE TRANSCRIPTIONAL REGULATOR YBHD"/>
    <property type="match status" value="1"/>
</dbReference>
<dbReference type="SUPFAM" id="SSF46785">
    <property type="entry name" value="Winged helix' DNA-binding domain"/>
    <property type="match status" value="1"/>
</dbReference>
<dbReference type="Gene3D" id="1.10.10.10">
    <property type="entry name" value="Winged helix-like DNA-binding domain superfamily/Winged helix DNA-binding domain"/>
    <property type="match status" value="1"/>
</dbReference>
<evidence type="ECO:0000259" key="5">
    <source>
        <dbReference type="PROSITE" id="PS50931"/>
    </source>
</evidence>
<evidence type="ECO:0000256" key="3">
    <source>
        <dbReference type="ARBA" id="ARBA00023125"/>
    </source>
</evidence>
<proteinExistence type="inferred from homology"/>
<feature type="domain" description="HTH lysR-type" evidence="5">
    <location>
        <begin position="4"/>
        <end position="61"/>
    </location>
</feature>
<dbReference type="InterPro" id="IPR050950">
    <property type="entry name" value="HTH-type_LysR_regulators"/>
</dbReference>
<dbReference type="Pfam" id="PF00126">
    <property type="entry name" value="HTH_1"/>
    <property type="match status" value="1"/>
</dbReference>
<gene>
    <name evidence="6" type="primary">hdfR_1</name>
    <name evidence="6" type="ORF">LMG1861_00055</name>
</gene>
<organism evidence="6 7">
    <name type="scientific">Achromobacter piechaudii</name>
    <dbReference type="NCBI Taxonomy" id="72556"/>
    <lineage>
        <taxon>Bacteria</taxon>
        <taxon>Pseudomonadati</taxon>
        <taxon>Pseudomonadota</taxon>
        <taxon>Betaproteobacteria</taxon>
        <taxon>Burkholderiales</taxon>
        <taxon>Alcaligenaceae</taxon>
        <taxon>Achromobacter</taxon>
    </lineage>
</organism>
<dbReference type="InterPro" id="IPR000847">
    <property type="entry name" value="LysR_HTH_N"/>
</dbReference>
<dbReference type="Pfam" id="PF03466">
    <property type="entry name" value="LysR_substrate"/>
    <property type="match status" value="1"/>
</dbReference>
<dbReference type="RefSeq" id="WP_175127306.1">
    <property type="nucleotide sequence ID" value="NZ_CADILD010000001.1"/>
</dbReference>
<evidence type="ECO:0000256" key="2">
    <source>
        <dbReference type="ARBA" id="ARBA00023015"/>
    </source>
</evidence>
<dbReference type="FunFam" id="1.10.10.10:FF:000001">
    <property type="entry name" value="LysR family transcriptional regulator"/>
    <property type="match status" value="1"/>
</dbReference>
<reference evidence="6 7" key="1">
    <citation type="submission" date="2020-04" db="EMBL/GenBank/DDBJ databases">
        <authorList>
            <person name="De Canck E."/>
        </authorList>
    </citation>
    <scope>NUCLEOTIDE SEQUENCE [LARGE SCALE GENOMIC DNA]</scope>
    <source>
        <strain evidence="6 7">LMG 1861</strain>
    </source>
</reference>
<keyword evidence="2" id="KW-0805">Transcription regulation</keyword>
<keyword evidence="4" id="KW-0804">Transcription</keyword>
<dbReference type="Proteomes" id="UP000494105">
    <property type="component" value="Unassembled WGS sequence"/>
</dbReference>
<name>A0A6S7DKW4_9BURK</name>
<dbReference type="PROSITE" id="PS50931">
    <property type="entry name" value="HTH_LYSR"/>
    <property type="match status" value="1"/>
</dbReference>
<sequence length="316" mass="33976">MRDLDITTLRLFISVCETGNIARAGERASIVGSAISKRLAQLEDTVGAKLLTRKRRGVEPTEAGETLLEHARSILASSDRIERDMSAYASGVKGQVRILATASVLAESLAEDIAAFLQAAPHRNIRVDMEERISQEVIREVKGGIASLGICWDAADFHGLQTRPYRGDRLAVVTAPGHPLAQRDAVWFDEALEFEHVNMPAASAVLRMLQAAASASGKTLRHRVTVSNFDSAFRVVLAGLAISVAPIEVATPYALAHGLRVLPLHDAWSHRRFAICMRDAQSLPAAASLLLDHLAAAGQAAGSLASPTFSRFSESE</sequence>
<evidence type="ECO:0000313" key="7">
    <source>
        <dbReference type="Proteomes" id="UP000494105"/>
    </source>
</evidence>
<dbReference type="InterPro" id="IPR005119">
    <property type="entry name" value="LysR_subst-bd"/>
</dbReference>
<dbReference type="GO" id="GO:0005829">
    <property type="term" value="C:cytosol"/>
    <property type="evidence" value="ECO:0007669"/>
    <property type="project" value="TreeGrafter"/>
</dbReference>
<dbReference type="EMBL" id="CADILD010000001">
    <property type="protein sequence ID" value="CAB3817123.1"/>
    <property type="molecule type" value="Genomic_DNA"/>
</dbReference>
<dbReference type="PANTHER" id="PTHR30419:SF2">
    <property type="entry name" value="LYSR FAMILY TRANSCRIPTIONAL REGULATOR"/>
    <property type="match status" value="1"/>
</dbReference>
<comment type="similarity">
    <text evidence="1">Belongs to the LysR transcriptional regulatory family.</text>
</comment>
<accession>A0A6S7DKW4</accession>
<evidence type="ECO:0000256" key="1">
    <source>
        <dbReference type="ARBA" id="ARBA00009437"/>
    </source>
</evidence>
<protein>
    <submittedName>
        <fullName evidence="6">HTH-type transcriptional regulator HdfR</fullName>
    </submittedName>
</protein>
<dbReference type="InterPro" id="IPR036390">
    <property type="entry name" value="WH_DNA-bd_sf"/>
</dbReference>
<dbReference type="GO" id="GO:0003700">
    <property type="term" value="F:DNA-binding transcription factor activity"/>
    <property type="evidence" value="ECO:0007669"/>
    <property type="project" value="InterPro"/>
</dbReference>
<dbReference type="GO" id="GO:0003677">
    <property type="term" value="F:DNA binding"/>
    <property type="evidence" value="ECO:0007669"/>
    <property type="project" value="UniProtKB-KW"/>
</dbReference>
<dbReference type="InterPro" id="IPR036388">
    <property type="entry name" value="WH-like_DNA-bd_sf"/>
</dbReference>
<keyword evidence="3" id="KW-0238">DNA-binding</keyword>
<evidence type="ECO:0000256" key="4">
    <source>
        <dbReference type="ARBA" id="ARBA00023163"/>
    </source>
</evidence>
<evidence type="ECO:0000313" key="6">
    <source>
        <dbReference type="EMBL" id="CAB3817123.1"/>
    </source>
</evidence>
<dbReference type="Gene3D" id="3.40.190.290">
    <property type="match status" value="1"/>
</dbReference>